<reference evidence="1" key="2">
    <citation type="submission" date="2020-11" db="EMBL/GenBank/DDBJ databases">
        <authorList>
            <person name="McCartney M.A."/>
            <person name="Auch B."/>
            <person name="Kono T."/>
            <person name="Mallez S."/>
            <person name="Becker A."/>
            <person name="Gohl D.M."/>
            <person name="Silverstein K.A.T."/>
            <person name="Koren S."/>
            <person name="Bechman K.B."/>
            <person name="Herman A."/>
            <person name="Abrahante J.E."/>
            <person name="Garbe J."/>
        </authorList>
    </citation>
    <scope>NUCLEOTIDE SEQUENCE</scope>
    <source>
        <strain evidence="1">Duluth1</strain>
        <tissue evidence="1">Whole animal</tissue>
    </source>
</reference>
<gene>
    <name evidence="1" type="ORF">DPMN_092464</name>
</gene>
<organism evidence="1 2">
    <name type="scientific">Dreissena polymorpha</name>
    <name type="common">Zebra mussel</name>
    <name type="synonym">Mytilus polymorpha</name>
    <dbReference type="NCBI Taxonomy" id="45954"/>
    <lineage>
        <taxon>Eukaryota</taxon>
        <taxon>Metazoa</taxon>
        <taxon>Spiralia</taxon>
        <taxon>Lophotrochozoa</taxon>
        <taxon>Mollusca</taxon>
        <taxon>Bivalvia</taxon>
        <taxon>Autobranchia</taxon>
        <taxon>Heteroconchia</taxon>
        <taxon>Euheterodonta</taxon>
        <taxon>Imparidentia</taxon>
        <taxon>Neoheterodontei</taxon>
        <taxon>Myida</taxon>
        <taxon>Dreissenoidea</taxon>
        <taxon>Dreissenidae</taxon>
        <taxon>Dreissena</taxon>
    </lineage>
</organism>
<comment type="caution">
    <text evidence="1">The sequence shown here is derived from an EMBL/GenBank/DDBJ whole genome shotgun (WGS) entry which is preliminary data.</text>
</comment>
<proteinExistence type="predicted"/>
<reference evidence="1" key="1">
    <citation type="journal article" date="2019" name="bioRxiv">
        <title>The Genome of the Zebra Mussel, Dreissena polymorpha: A Resource for Invasive Species Research.</title>
        <authorList>
            <person name="McCartney M.A."/>
            <person name="Auch B."/>
            <person name="Kono T."/>
            <person name="Mallez S."/>
            <person name="Zhang Y."/>
            <person name="Obille A."/>
            <person name="Becker A."/>
            <person name="Abrahante J.E."/>
            <person name="Garbe J."/>
            <person name="Badalamenti J.P."/>
            <person name="Herman A."/>
            <person name="Mangelson H."/>
            <person name="Liachko I."/>
            <person name="Sullivan S."/>
            <person name="Sone E.D."/>
            <person name="Koren S."/>
            <person name="Silverstein K.A.T."/>
            <person name="Beckman K.B."/>
            <person name="Gohl D.M."/>
        </authorList>
    </citation>
    <scope>NUCLEOTIDE SEQUENCE</scope>
    <source>
        <strain evidence="1">Duluth1</strain>
        <tissue evidence="1">Whole animal</tissue>
    </source>
</reference>
<name>A0A9D4L2F2_DREPO</name>
<evidence type="ECO:0000313" key="1">
    <source>
        <dbReference type="EMBL" id="KAH3850059.1"/>
    </source>
</evidence>
<protein>
    <submittedName>
        <fullName evidence="1">Uncharacterized protein</fullName>
    </submittedName>
</protein>
<dbReference type="EMBL" id="JAIWYP010000003">
    <property type="protein sequence ID" value="KAH3850059.1"/>
    <property type="molecule type" value="Genomic_DNA"/>
</dbReference>
<dbReference type="Proteomes" id="UP000828390">
    <property type="component" value="Unassembled WGS sequence"/>
</dbReference>
<accession>A0A9D4L2F2</accession>
<sequence>MPDFLCDNPTRSAGHNHVEVRCILLSESELACDKVTWEIAGKNFEMHVNDRHQDPEKKYGVLEVTCTPVSIRLQ</sequence>
<dbReference type="AlphaFoldDB" id="A0A9D4L2F2"/>
<evidence type="ECO:0000313" key="2">
    <source>
        <dbReference type="Proteomes" id="UP000828390"/>
    </source>
</evidence>
<keyword evidence="2" id="KW-1185">Reference proteome</keyword>